<dbReference type="FunCoup" id="A0A6P8IQQ2">
    <property type="interactions" value="525"/>
</dbReference>
<gene>
    <name evidence="14" type="primary">LOC116303237</name>
</gene>
<dbReference type="FunFam" id="3.40.50.300:FF:000335">
    <property type="entry name" value="ATP binding cassette subfamily A member 5"/>
    <property type="match status" value="1"/>
</dbReference>
<dbReference type="InterPro" id="IPR003439">
    <property type="entry name" value="ABC_transporter-like_ATP-bd"/>
</dbReference>
<dbReference type="KEGG" id="aten:116303237"/>
<feature type="transmembrane region" description="Helical" evidence="11">
    <location>
        <begin position="316"/>
        <end position="337"/>
    </location>
</feature>
<dbReference type="Pfam" id="PF12698">
    <property type="entry name" value="ABC2_membrane_3"/>
    <property type="match status" value="2"/>
</dbReference>
<dbReference type="CDD" id="cd03263">
    <property type="entry name" value="ABC_subfamily_A"/>
    <property type="match status" value="2"/>
</dbReference>
<dbReference type="GO" id="GO:0140359">
    <property type="term" value="F:ABC-type transporter activity"/>
    <property type="evidence" value="ECO:0007669"/>
    <property type="project" value="InterPro"/>
</dbReference>
<evidence type="ECO:0000313" key="13">
    <source>
        <dbReference type="Proteomes" id="UP000515163"/>
    </source>
</evidence>
<dbReference type="PROSITE" id="PS00211">
    <property type="entry name" value="ABC_TRANSPORTER_1"/>
    <property type="match status" value="1"/>
</dbReference>
<evidence type="ECO:0000256" key="4">
    <source>
        <dbReference type="ARBA" id="ARBA00022692"/>
    </source>
</evidence>
<feature type="transmembrane region" description="Helical" evidence="11">
    <location>
        <begin position="241"/>
        <end position="262"/>
    </location>
</feature>
<evidence type="ECO:0000256" key="7">
    <source>
        <dbReference type="ARBA" id="ARBA00022840"/>
    </source>
</evidence>
<feature type="transmembrane region" description="Helical" evidence="11">
    <location>
        <begin position="349"/>
        <end position="367"/>
    </location>
</feature>
<feature type="transmembrane region" description="Helical" evidence="11">
    <location>
        <begin position="1221"/>
        <end position="1242"/>
    </location>
</feature>
<keyword evidence="6" id="KW-0547">Nucleotide-binding</keyword>
<dbReference type="InterPro" id="IPR013525">
    <property type="entry name" value="ABC2_TM"/>
</dbReference>
<evidence type="ECO:0000256" key="2">
    <source>
        <dbReference type="ARBA" id="ARBA00008869"/>
    </source>
</evidence>
<feature type="transmembrane region" description="Helical" evidence="11">
    <location>
        <begin position="1194"/>
        <end position="1214"/>
    </location>
</feature>
<dbReference type="PROSITE" id="PS50893">
    <property type="entry name" value="ABC_TRANSPORTER_2"/>
    <property type="match status" value="2"/>
</dbReference>
<accession>A0A6P8IQQ2</accession>
<dbReference type="InterPro" id="IPR026082">
    <property type="entry name" value="ABCA"/>
</dbReference>
<evidence type="ECO:0000256" key="10">
    <source>
        <dbReference type="SAM" id="MobiDB-lite"/>
    </source>
</evidence>
<dbReference type="Proteomes" id="UP000515163">
    <property type="component" value="Unplaced"/>
</dbReference>
<dbReference type="GO" id="GO:0005319">
    <property type="term" value="F:lipid transporter activity"/>
    <property type="evidence" value="ECO:0007669"/>
    <property type="project" value="TreeGrafter"/>
</dbReference>
<dbReference type="PANTHER" id="PTHR19229:SF209">
    <property type="entry name" value="ATP-BINDING CASSETTE SUB-FAMILY A MEMBER 5 ISOFORM X1"/>
    <property type="match status" value="1"/>
</dbReference>
<feature type="transmembrane region" description="Helical" evidence="11">
    <location>
        <begin position="900"/>
        <end position="920"/>
    </location>
</feature>
<feature type="compositionally biased region" description="Basic residues" evidence="10">
    <location>
        <begin position="1302"/>
        <end position="1312"/>
    </location>
</feature>
<feature type="compositionally biased region" description="Basic and acidic residues" evidence="10">
    <location>
        <begin position="1673"/>
        <end position="1690"/>
    </location>
</feature>
<sequence length="1703" mass="189414">MSILRQTYFLLRKNFQTKKRHKRLTLQEVIIPIYWVLILLVIRLTVKIKDLPAVSSEQIPRYNLGSQNGGGGGGNVSNMSSKPLVGVVTNNDPQAKEVLFVLKNLSSSRNEYKEFSSSDEMVNYYRTYGESLQFGMGIVFEKENETLSYTLRMSEGIVPDLKTKLVGLGKCHNVKTALHNSFECPANQYISNNIGSFQSFIDSAITKVLAGLPYIVVPNITAQMMPKRAFPQSIGGFELTVPIYMVMAFAPYITILLVSLVIEKEKKYKELLRIMGMKDTAYWLSWFLTYALIILLAVIIINAITVPAGVFGNSNFLLLVIVFYLYGLSLINFAFLLTPLFKNSMTAGTVANLSTIIFGVLLIPLNNPNVPNFAKWIACLLSPTAFSLTLTQAVDSAGITFSNISTKSSFPPSYSIIMMVVDIFLYLGLALYLDAVVPTEYGKRRPPYFIFMPSFWKSLFVDDKNNEIALSRQLSARSVHNQDDVEQVGPEMIGKEVISIHNIKKVFPGKEEVVAVDGFSMDIYEGQVTALLGHNGAGKSTLIAALTGMIEPTSGTALIYGKDITNAEDMEHIRRNIGVCPQQDVLFDFLTVEEHLDLYSGLKGVPGEERKEMISAVIKDIDLEDKTNDIAKNLSGGQKRKLCVGIALIANPKVLFLDEPTSGMDPQSRRQMWSLLQEQAKDKVVLLTTHFMDEADILADYKAIMTKGKLRCAGSSLFLKNRFGIGYHLSMELSNNCDRDTVESLVKSHVEGAEVTRHHGKELAFSLPIDQVNSFAGLFATLEDNNDSNETCAATCLGVTSYGVSMTTLEEVFLQLEDTSDEVKEDNNQPSINGSQNNLLIPTASKENLSGSQASNLHHTGVDLDIQEIRKNEGMSKYTGQLLALLKIQWLQTIRSPLKLFFMVIVPPILLVVGLVLIKVNSSDTGSSLRRVPISPTMYVTPASTQSYATPILFQNSTGSPLDDIYRFLKDYGIDFDQVNSLDDYLNISATEKPSRCFGLDANKFPTNNLSVYPKVDFHLRYNDSMVHSIPVGVNVITSLFNMFALKAKNQIPHPIKTYFQLFPALKPKLKYDNNSFIAVMLIGLSFAVIPGGFAILVVAQRQLNIRHLLRVSGLSTPMYWLYLFISDTIVFIIPAFLLLILVPAIQIPSLSSPAAMGCLVIAVILYIPTGILFSYCLSFLFSKWETCQQVLPAVFTYLSLIPFLAVSLVDMIASPDTAIILHYVFSFLNPAYGLIGAMYYVTRIYLYATIIANSPDVTIPASTYFKWTKHNGIPVTFIAMFVHMILLFFLLYFLDTKNTGRHKSTCSSRSAHKVDRHPSGARSHSSIRSDDVTEDDVKEEKEKILRSDLTDKSSSGFSVAVKGLWKKFGKRKDTKVVVKNLYFGVERGEVFGLLGPNGAGKTTTLNMITGAVAPSRGHVTITGLDMNTESSEIYQHVGYCPQTDALWKDLTLEEHLVLYAKIRGIPTEDVQRTVQHYMSGMRVTEHAKKKSKDLSGGTKRKLSFQMAMLGGPQLLLLDEPSTGLDPSARRFLWNTISKNVKGDRGAILTTHSMEEADALSSRVGIMVKGEMKCLGSTQRLKSKYGSGYSLEIKLTNHSEDAQTKLEAFVKELFPGAVLNEIFGGKATYKVPKDNVSRLSKIFDKLEQGKQTMGIEEYSFSQSTLEQVFLEFAREQDDDRTGEKDKKKEEVEELPPENPSHMV</sequence>
<keyword evidence="3" id="KW-0813">Transport</keyword>
<dbReference type="OrthoDB" id="8061355at2759"/>
<protein>
    <submittedName>
        <fullName evidence="14">ATP-binding cassette sub-family A member 5-like</fullName>
    </submittedName>
</protein>
<proteinExistence type="inferred from homology"/>
<evidence type="ECO:0000256" key="5">
    <source>
        <dbReference type="ARBA" id="ARBA00022737"/>
    </source>
</evidence>
<feature type="transmembrane region" description="Helical" evidence="11">
    <location>
        <begin position="1120"/>
        <end position="1143"/>
    </location>
</feature>
<dbReference type="InterPro" id="IPR017871">
    <property type="entry name" value="ABC_transporter-like_CS"/>
</dbReference>
<evidence type="ECO:0000256" key="8">
    <source>
        <dbReference type="ARBA" id="ARBA00022989"/>
    </source>
</evidence>
<dbReference type="SUPFAM" id="SSF52540">
    <property type="entry name" value="P-loop containing nucleoside triphosphate hydrolases"/>
    <property type="match status" value="2"/>
</dbReference>
<keyword evidence="4 11" id="KW-0812">Transmembrane</keyword>
<dbReference type="Pfam" id="PF00005">
    <property type="entry name" value="ABC_tran"/>
    <property type="match status" value="2"/>
</dbReference>
<feature type="region of interest" description="Disordered" evidence="10">
    <location>
        <begin position="1302"/>
        <end position="1336"/>
    </location>
</feature>
<evidence type="ECO:0000256" key="9">
    <source>
        <dbReference type="ARBA" id="ARBA00023136"/>
    </source>
</evidence>
<dbReference type="InterPro" id="IPR003593">
    <property type="entry name" value="AAA+_ATPase"/>
</dbReference>
<dbReference type="Gene3D" id="3.40.50.300">
    <property type="entry name" value="P-loop containing nucleotide triphosphate hydrolases"/>
    <property type="match status" value="2"/>
</dbReference>
<feature type="domain" description="ABC transporter" evidence="12">
    <location>
        <begin position="498"/>
        <end position="732"/>
    </location>
</feature>
<keyword evidence="7" id="KW-0067">ATP-binding</keyword>
<name>A0A6P8IQQ2_ACTTE</name>
<keyword evidence="9 11" id="KW-0472">Membrane</keyword>
<evidence type="ECO:0000256" key="6">
    <source>
        <dbReference type="ARBA" id="ARBA00022741"/>
    </source>
</evidence>
<feature type="transmembrane region" description="Helical" evidence="11">
    <location>
        <begin position="1155"/>
        <end position="1182"/>
    </location>
</feature>
<feature type="transmembrane region" description="Helical" evidence="11">
    <location>
        <begin position="283"/>
        <end position="304"/>
    </location>
</feature>
<dbReference type="PANTHER" id="PTHR19229">
    <property type="entry name" value="ATP-BINDING CASSETTE TRANSPORTER SUBFAMILY A ABCA"/>
    <property type="match status" value="1"/>
</dbReference>
<feature type="transmembrane region" description="Helical" evidence="11">
    <location>
        <begin position="1274"/>
        <end position="1295"/>
    </location>
</feature>
<organism evidence="13 14">
    <name type="scientific">Actinia tenebrosa</name>
    <name type="common">Australian red waratah sea anemone</name>
    <dbReference type="NCBI Taxonomy" id="6105"/>
    <lineage>
        <taxon>Eukaryota</taxon>
        <taxon>Metazoa</taxon>
        <taxon>Cnidaria</taxon>
        <taxon>Anthozoa</taxon>
        <taxon>Hexacorallia</taxon>
        <taxon>Actiniaria</taxon>
        <taxon>Actiniidae</taxon>
        <taxon>Actinia</taxon>
    </lineage>
</organism>
<dbReference type="RefSeq" id="XP_031568598.1">
    <property type="nucleotide sequence ID" value="XM_031712738.1"/>
</dbReference>
<dbReference type="SMART" id="SM00382">
    <property type="entry name" value="AAA"/>
    <property type="match status" value="2"/>
</dbReference>
<comment type="subcellular location">
    <subcellularLocation>
        <location evidence="1">Membrane</location>
        <topology evidence="1">Multi-pass membrane protein</topology>
    </subcellularLocation>
</comment>
<evidence type="ECO:0000256" key="11">
    <source>
        <dbReference type="SAM" id="Phobius"/>
    </source>
</evidence>
<feature type="region of interest" description="Disordered" evidence="10">
    <location>
        <begin position="1673"/>
        <end position="1703"/>
    </location>
</feature>
<reference evidence="14" key="1">
    <citation type="submission" date="2025-08" db="UniProtKB">
        <authorList>
            <consortium name="RefSeq"/>
        </authorList>
    </citation>
    <scope>IDENTIFICATION</scope>
</reference>
<dbReference type="InterPro" id="IPR056264">
    <property type="entry name" value="R2_ABCA1-4-like"/>
</dbReference>
<keyword evidence="5" id="KW-0677">Repeat</keyword>
<feature type="domain" description="ABC transporter" evidence="12">
    <location>
        <begin position="1360"/>
        <end position="1594"/>
    </location>
</feature>
<keyword evidence="13" id="KW-1185">Reference proteome</keyword>
<dbReference type="InParanoid" id="A0A6P8IQQ2"/>
<evidence type="ECO:0000259" key="12">
    <source>
        <dbReference type="PROSITE" id="PS50893"/>
    </source>
</evidence>
<dbReference type="Pfam" id="PF23321">
    <property type="entry name" value="R1_ABCA1"/>
    <property type="match status" value="1"/>
</dbReference>
<dbReference type="GO" id="GO:0005524">
    <property type="term" value="F:ATP binding"/>
    <property type="evidence" value="ECO:0007669"/>
    <property type="project" value="UniProtKB-KW"/>
</dbReference>
<feature type="transmembrane region" description="Helical" evidence="11">
    <location>
        <begin position="29"/>
        <end position="46"/>
    </location>
</feature>
<dbReference type="GeneID" id="116303237"/>
<feature type="transmembrane region" description="Helical" evidence="11">
    <location>
        <begin position="414"/>
        <end position="433"/>
    </location>
</feature>
<dbReference type="InterPro" id="IPR027417">
    <property type="entry name" value="P-loop_NTPase"/>
</dbReference>
<comment type="similarity">
    <text evidence="2">Belongs to the ABC transporter superfamily. ABCA family.</text>
</comment>
<evidence type="ECO:0000313" key="14">
    <source>
        <dbReference type="RefSeq" id="XP_031568598.1"/>
    </source>
</evidence>
<dbReference type="GO" id="GO:0005886">
    <property type="term" value="C:plasma membrane"/>
    <property type="evidence" value="ECO:0007669"/>
    <property type="project" value="UniProtKB-ARBA"/>
</dbReference>
<evidence type="ECO:0000256" key="1">
    <source>
        <dbReference type="ARBA" id="ARBA00004141"/>
    </source>
</evidence>
<dbReference type="FunFam" id="3.40.50.300:FF:000436">
    <property type="entry name" value="ATP binding cassette subfamily A member 9"/>
    <property type="match status" value="1"/>
</dbReference>
<keyword evidence="8 11" id="KW-1133">Transmembrane helix</keyword>
<dbReference type="GO" id="GO:0016887">
    <property type="term" value="F:ATP hydrolysis activity"/>
    <property type="evidence" value="ECO:0007669"/>
    <property type="project" value="InterPro"/>
</dbReference>
<feature type="transmembrane region" description="Helical" evidence="11">
    <location>
        <begin position="1077"/>
        <end position="1100"/>
    </location>
</feature>
<evidence type="ECO:0000256" key="3">
    <source>
        <dbReference type="ARBA" id="ARBA00022448"/>
    </source>
</evidence>